<accession>A0A3B4YDT9</accession>
<evidence type="ECO:0000313" key="4">
    <source>
        <dbReference type="Ensembl" id="ENSSLDP00000026183.1"/>
    </source>
</evidence>
<dbReference type="Gene3D" id="3.30.60.270">
    <property type="match status" value="1"/>
</dbReference>
<dbReference type="Ensembl" id="ENSSLDT00000026982.1">
    <property type="protein sequence ID" value="ENSSLDP00000026183.1"/>
    <property type="gene ID" value="ENSSLDG00000020323.1"/>
</dbReference>
<keyword evidence="5" id="KW-1185">Reference proteome</keyword>
<dbReference type="InterPro" id="IPR031777">
    <property type="entry name" value="Sortilin_C"/>
</dbReference>
<dbReference type="InterPro" id="IPR006581">
    <property type="entry name" value="VPS10"/>
</dbReference>
<organism evidence="4 5">
    <name type="scientific">Seriola lalandi dorsalis</name>
    <dbReference type="NCBI Taxonomy" id="1841481"/>
    <lineage>
        <taxon>Eukaryota</taxon>
        <taxon>Metazoa</taxon>
        <taxon>Chordata</taxon>
        <taxon>Craniata</taxon>
        <taxon>Vertebrata</taxon>
        <taxon>Euteleostomi</taxon>
        <taxon>Actinopterygii</taxon>
        <taxon>Neopterygii</taxon>
        <taxon>Teleostei</taxon>
        <taxon>Neoteleostei</taxon>
        <taxon>Acanthomorphata</taxon>
        <taxon>Carangaria</taxon>
        <taxon>Carangiformes</taxon>
        <taxon>Carangidae</taxon>
        <taxon>Seriola</taxon>
    </lineage>
</organism>
<evidence type="ECO:0000313" key="5">
    <source>
        <dbReference type="Proteomes" id="UP000261360"/>
    </source>
</evidence>
<feature type="domain" description="VPS10" evidence="3">
    <location>
        <begin position="1"/>
        <end position="342"/>
    </location>
</feature>
<dbReference type="Proteomes" id="UP000261360">
    <property type="component" value="Unplaced"/>
</dbReference>
<dbReference type="SUPFAM" id="SSF110296">
    <property type="entry name" value="Oligoxyloglucan reducing end-specific cellobiohydrolase"/>
    <property type="match status" value="1"/>
</dbReference>
<reference evidence="4" key="1">
    <citation type="submission" date="2025-08" db="UniProtKB">
        <authorList>
            <consortium name="Ensembl"/>
        </authorList>
    </citation>
    <scope>IDENTIFICATION</scope>
</reference>
<evidence type="ECO:0000259" key="3">
    <source>
        <dbReference type="SMART" id="SM00602"/>
    </source>
</evidence>
<dbReference type="GO" id="GO:0006895">
    <property type="term" value="P:Golgi to endosome transport"/>
    <property type="evidence" value="ECO:0007669"/>
    <property type="project" value="TreeGrafter"/>
</dbReference>
<dbReference type="GO" id="GO:0005829">
    <property type="term" value="C:cytosol"/>
    <property type="evidence" value="ECO:0007669"/>
    <property type="project" value="GOC"/>
</dbReference>
<protein>
    <submittedName>
        <fullName evidence="4">Si:dkey-159a18.1</fullName>
    </submittedName>
</protein>
<dbReference type="GO" id="GO:0016020">
    <property type="term" value="C:membrane"/>
    <property type="evidence" value="ECO:0007669"/>
    <property type="project" value="InterPro"/>
</dbReference>
<dbReference type="PANTHER" id="PTHR12106">
    <property type="entry name" value="SORTILIN RELATED"/>
    <property type="match status" value="1"/>
</dbReference>
<dbReference type="InterPro" id="IPR050310">
    <property type="entry name" value="VPS10-sortilin"/>
</dbReference>
<evidence type="ECO:0000256" key="1">
    <source>
        <dbReference type="ARBA" id="ARBA00022737"/>
    </source>
</evidence>
<dbReference type="GO" id="GO:0005794">
    <property type="term" value="C:Golgi apparatus"/>
    <property type="evidence" value="ECO:0007669"/>
    <property type="project" value="TreeGrafter"/>
</dbReference>
<evidence type="ECO:0000256" key="2">
    <source>
        <dbReference type="ARBA" id="ARBA00023180"/>
    </source>
</evidence>
<dbReference type="GeneTree" id="ENSGT01030000234563"/>
<dbReference type="InterPro" id="IPR031778">
    <property type="entry name" value="Sortilin_N"/>
</dbReference>
<dbReference type="Gene3D" id="2.10.70.80">
    <property type="match status" value="1"/>
</dbReference>
<name>A0A3B4YDT9_SERLL</name>
<sequence>MYTSDDRGILFSKSLERHLFDGQRKSDFTNITSLRGVYLTNKLDEGRVRSVISFNRGGMWRQLNKPENCNLHIHGEHSRNNRIVPMVALSEPTAIGLVIAHGTVGDSLSSSQHPDVFVSSDGGYNWRGTLRGPHHYSILDSGGLIVAVEAQREGQVKTIFSTDEGQCWKSYNFTDQPFFFAGLASEPGTKAMNVSVWGFRPEEDGQPMWVAVTIDFQSLITRENEQDYEEWLAHSTEGGDSERNGCVLGVKETYRRLKKQSVCRNGKSFVVSKKQSPCSCTREDYLDYGYYRHVNTSECVRQPNAPNKTLEVCLNGEEDELLTAYRKVPSNKCEGGFNLQLAVQT</sequence>
<proteinExistence type="predicted"/>
<dbReference type="AlphaFoldDB" id="A0A3B4YDT9"/>
<dbReference type="SMART" id="SM00602">
    <property type="entry name" value="VPS10"/>
    <property type="match status" value="1"/>
</dbReference>
<dbReference type="Pfam" id="PF15901">
    <property type="entry name" value="Sortilin_C"/>
    <property type="match status" value="1"/>
</dbReference>
<dbReference type="Pfam" id="PF15902">
    <property type="entry name" value="Sortilin-Vps10"/>
    <property type="match status" value="1"/>
</dbReference>
<dbReference type="STRING" id="1841481.ENSSLDP00000026183"/>
<reference evidence="4" key="2">
    <citation type="submission" date="2025-09" db="UniProtKB">
        <authorList>
            <consortium name="Ensembl"/>
        </authorList>
    </citation>
    <scope>IDENTIFICATION</scope>
</reference>
<keyword evidence="2" id="KW-0325">Glycoprotein</keyword>
<keyword evidence="1" id="KW-0677">Repeat</keyword>
<dbReference type="PANTHER" id="PTHR12106:SF46">
    <property type="entry name" value="SORTILIN ISOFORM X1"/>
    <property type="match status" value="1"/>
</dbReference>
<dbReference type="GO" id="GO:0016050">
    <property type="term" value="P:vesicle organization"/>
    <property type="evidence" value="ECO:0007669"/>
    <property type="project" value="TreeGrafter"/>
</dbReference>
<dbReference type="GO" id="GO:0006897">
    <property type="term" value="P:endocytosis"/>
    <property type="evidence" value="ECO:0007669"/>
    <property type="project" value="TreeGrafter"/>
</dbReference>